<dbReference type="SUPFAM" id="SSF54631">
    <property type="entry name" value="CBS-domain pair"/>
    <property type="match status" value="1"/>
</dbReference>
<dbReference type="InterPro" id="IPR046342">
    <property type="entry name" value="CBS_dom_sf"/>
</dbReference>
<dbReference type="AlphaFoldDB" id="A0A0C4JMZ4"/>
<dbReference type="RefSeq" id="WP_107291778.1">
    <property type="nucleotide sequence ID" value="NZ_KC687076.1"/>
</dbReference>
<evidence type="ECO:0008006" key="2">
    <source>
        <dbReference type="Google" id="ProtNLM"/>
    </source>
</evidence>
<dbReference type="EMBL" id="KC687076">
    <property type="protein sequence ID" value="AHA59186.1"/>
    <property type="molecule type" value="Genomic_DNA"/>
</dbReference>
<reference evidence="1" key="1">
    <citation type="submission" date="2013-11" db="EMBL/GenBank/DDBJ databases">
        <title>Complete genome sequence of the lipase-producing bacterium Photobacterium gaetbulicola Gung47.</title>
        <authorList>
            <person name="Kim Y.-O."/>
        </authorList>
    </citation>
    <scope>NUCLEOTIDE SEQUENCE</scope>
    <source>
        <strain evidence="1">Gung47</strain>
        <plasmid evidence="1">unnamed</plasmid>
    </source>
</reference>
<proteinExistence type="predicted"/>
<accession>A0A0C4JMZ4</accession>
<geneLocation type="plasmid" evidence="1">
    <name>unnamed</name>
</geneLocation>
<evidence type="ECO:0000313" key="1">
    <source>
        <dbReference type="EMBL" id="AHA59186.1"/>
    </source>
</evidence>
<gene>
    <name evidence="1" type="ORF">H744_p0085</name>
</gene>
<sequence length="69" mass="7800">MRFPALRIKPGEGFEAAINDNSNIADAFRKFRETKADLLVLTDAMGKFKGVIRYKDVVEEIIDAVLEIE</sequence>
<keyword evidence="1" id="KW-0614">Plasmid</keyword>
<name>A0A0C4JMZ4_9GAMM</name>
<protein>
    <recommendedName>
        <fullName evidence="2">CBS domain-containing protein</fullName>
    </recommendedName>
</protein>
<organism evidence="1">
    <name type="scientific">Photobacterium gaetbulicola Gung47</name>
    <dbReference type="NCBI Taxonomy" id="658445"/>
    <lineage>
        <taxon>Bacteria</taxon>
        <taxon>Pseudomonadati</taxon>
        <taxon>Pseudomonadota</taxon>
        <taxon>Gammaproteobacteria</taxon>
        <taxon>Vibrionales</taxon>
        <taxon>Vibrionaceae</taxon>
        <taxon>Photobacterium</taxon>
    </lineage>
</organism>
<dbReference type="Gene3D" id="3.90.1280.20">
    <property type="match status" value="1"/>
</dbReference>